<evidence type="ECO:0000259" key="8">
    <source>
        <dbReference type="PROSITE" id="PS50016"/>
    </source>
</evidence>
<proteinExistence type="predicted"/>
<keyword evidence="5" id="KW-0539">Nucleus</keyword>
<dbReference type="RefSeq" id="XP_021284193.1">
    <property type="nucleotide sequence ID" value="XM_021428518.1"/>
</dbReference>
<organism evidence="9 10">
    <name type="scientific">Herrania umbratica</name>
    <dbReference type="NCBI Taxonomy" id="108875"/>
    <lineage>
        <taxon>Eukaryota</taxon>
        <taxon>Viridiplantae</taxon>
        <taxon>Streptophyta</taxon>
        <taxon>Embryophyta</taxon>
        <taxon>Tracheophyta</taxon>
        <taxon>Spermatophyta</taxon>
        <taxon>Magnoliopsida</taxon>
        <taxon>eudicotyledons</taxon>
        <taxon>Gunneridae</taxon>
        <taxon>Pentapetalae</taxon>
        <taxon>rosids</taxon>
        <taxon>malvids</taxon>
        <taxon>Malvales</taxon>
        <taxon>Malvaceae</taxon>
        <taxon>Byttnerioideae</taxon>
        <taxon>Herrania</taxon>
    </lineage>
</organism>
<evidence type="ECO:0000313" key="9">
    <source>
        <dbReference type="Proteomes" id="UP000504621"/>
    </source>
</evidence>
<reference evidence="10" key="1">
    <citation type="submission" date="2025-08" db="UniProtKB">
        <authorList>
            <consortium name="RefSeq"/>
        </authorList>
    </citation>
    <scope>IDENTIFICATION</scope>
    <source>
        <tissue evidence="10">Leaf</tissue>
    </source>
</reference>
<dbReference type="PROSITE" id="PS50016">
    <property type="entry name" value="ZF_PHD_2"/>
    <property type="match status" value="1"/>
</dbReference>
<evidence type="ECO:0000313" key="10">
    <source>
        <dbReference type="RefSeq" id="XP_021284193.1"/>
    </source>
</evidence>
<comment type="subcellular location">
    <subcellularLocation>
        <location evidence="1">Nucleus</location>
    </subcellularLocation>
</comment>
<keyword evidence="4" id="KW-0862">Zinc</keyword>
<dbReference type="PANTHER" id="PTHR46309:SF12">
    <property type="entry name" value="GB|AAC80581.1"/>
    <property type="match status" value="1"/>
</dbReference>
<dbReference type="GO" id="GO:0008270">
    <property type="term" value="F:zinc ion binding"/>
    <property type="evidence" value="ECO:0007669"/>
    <property type="project" value="UniProtKB-KW"/>
</dbReference>
<dbReference type="Gene3D" id="3.30.40.10">
    <property type="entry name" value="Zinc/RING finger domain, C3HC4 (zinc finger)"/>
    <property type="match status" value="2"/>
</dbReference>
<dbReference type="SMART" id="SM00249">
    <property type="entry name" value="PHD"/>
    <property type="match status" value="2"/>
</dbReference>
<dbReference type="CDD" id="cd15532">
    <property type="entry name" value="PHD2_CHD_II"/>
    <property type="match status" value="1"/>
</dbReference>
<dbReference type="GO" id="GO:0003714">
    <property type="term" value="F:transcription corepressor activity"/>
    <property type="evidence" value="ECO:0007669"/>
    <property type="project" value="InterPro"/>
</dbReference>
<dbReference type="GO" id="GO:0006357">
    <property type="term" value="P:regulation of transcription by RNA polymerase II"/>
    <property type="evidence" value="ECO:0007669"/>
    <property type="project" value="TreeGrafter"/>
</dbReference>
<dbReference type="SUPFAM" id="SSF57903">
    <property type="entry name" value="FYVE/PHD zinc finger"/>
    <property type="match status" value="2"/>
</dbReference>
<evidence type="ECO:0000256" key="7">
    <source>
        <dbReference type="SAM" id="MobiDB-lite"/>
    </source>
</evidence>
<name>A0A6J1AB42_9ROSI</name>
<dbReference type="InterPro" id="IPR011011">
    <property type="entry name" value="Znf_FYVE_PHD"/>
</dbReference>
<feature type="domain" description="PHD-type" evidence="8">
    <location>
        <begin position="375"/>
        <end position="420"/>
    </location>
</feature>
<dbReference type="Pfam" id="PF22970">
    <property type="entry name" value="DUF7028"/>
    <property type="match status" value="1"/>
</dbReference>
<dbReference type="PANTHER" id="PTHR46309">
    <property type="entry name" value="PHD FINGER PROTEIN 12"/>
    <property type="match status" value="1"/>
</dbReference>
<dbReference type="InterPro" id="IPR054292">
    <property type="entry name" value="DUF7028"/>
</dbReference>
<dbReference type="InterPro" id="IPR013083">
    <property type="entry name" value="Znf_RING/FYVE/PHD"/>
</dbReference>
<evidence type="ECO:0000256" key="3">
    <source>
        <dbReference type="ARBA" id="ARBA00022771"/>
    </source>
</evidence>
<keyword evidence="9" id="KW-1185">Reference proteome</keyword>
<dbReference type="CDD" id="cd15489">
    <property type="entry name" value="PHD_SF"/>
    <property type="match status" value="1"/>
</dbReference>
<protein>
    <submittedName>
        <fullName evidence="10">Increased DNA methylation 1-like</fullName>
    </submittedName>
</protein>
<feature type="region of interest" description="Disordered" evidence="7">
    <location>
        <begin position="191"/>
        <end position="263"/>
    </location>
</feature>
<dbReference type="Pfam" id="PF23209">
    <property type="entry name" value="IDM1_C"/>
    <property type="match status" value="1"/>
</dbReference>
<feature type="compositionally biased region" description="Basic and acidic residues" evidence="7">
    <location>
        <begin position="191"/>
        <end position="200"/>
    </location>
</feature>
<evidence type="ECO:0000256" key="4">
    <source>
        <dbReference type="ARBA" id="ARBA00022833"/>
    </source>
</evidence>
<dbReference type="InterPro" id="IPR001965">
    <property type="entry name" value="Znf_PHD"/>
</dbReference>
<dbReference type="InterPro" id="IPR032308">
    <property type="entry name" value="TDBD"/>
</dbReference>
<dbReference type="InterPro" id="IPR056511">
    <property type="entry name" value="IDM1_C"/>
</dbReference>
<dbReference type="OrthoDB" id="1903104at2759"/>
<evidence type="ECO:0000256" key="6">
    <source>
        <dbReference type="PROSITE-ProRule" id="PRU00146"/>
    </source>
</evidence>
<dbReference type="AlphaFoldDB" id="A0A6J1AB42"/>
<evidence type="ECO:0000256" key="2">
    <source>
        <dbReference type="ARBA" id="ARBA00022723"/>
    </source>
</evidence>
<dbReference type="Pfam" id="PF00628">
    <property type="entry name" value="PHD"/>
    <property type="match status" value="1"/>
</dbReference>
<dbReference type="GO" id="GO:0005634">
    <property type="term" value="C:nucleus"/>
    <property type="evidence" value="ECO:0007669"/>
    <property type="project" value="UniProtKB-SubCell"/>
</dbReference>
<dbReference type="InterPro" id="IPR042163">
    <property type="entry name" value="PHF12"/>
</dbReference>
<gene>
    <name evidence="10" type="primary">LOC110416513</name>
</gene>
<dbReference type="InterPro" id="IPR019787">
    <property type="entry name" value="Znf_PHD-finger"/>
</dbReference>
<feature type="compositionally biased region" description="Basic residues" evidence="7">
    <location>
        <begin position="224"/>
        <end position="237"/>
    </location>
</feature>
<evidence type="ECO:0000256" key="1">
    <source>
        <dbReference type="ARBA" id="ARBA00004123"/>
    </source>
</evidence>
<evidence type="ECO:0000256" key="5">
    <source>
        <dbReference type="ARBA" id="ARBA00023242"/>
    </source>
</evidence>
<keyword evidence="2" id="KW-0479">Metal-binding</keyword>
<accession>A0A6J1AB42</accession>
<keyword evidence="3 6" id="KW-0863">Zinc-finger</keyword>
<dbReference type="Pfam" id="PF16135">
    <property type="entry name" value="TDBD"/>
    <property type="match status" value="1"/>
</dbReference>
<sequence length="584" mass="65095">MAANEDDSTLFKLELACSDLRTLLQSSVQMEKSLEVMERKFDFIDESLSTVAKRVAPLQSLAMVAKALETRINRAVSPALALLHSFKLSESLQSKLIELSNKLTTEKNPRKRLKKLLKYVEYVDQLNAAINLISRDTKKHLSAMGWSFWYAPKNGRRELRYQSPDGKVYYSLKTACKSQIDGGGGKEEIRVKVQDLEPKQPRKRKSLSQENQPLGELVQPNPPKRGKKLKTQKKPRKNQTNPHAQRSSKRVREGPLPSSSHRQPRNILSWLIDNNAVSPLAKVYYRNKAGDPLQKGRITRDGIQCDCCFRVFGLTAFEAHAGSTNHRPAANIMFDDGSGSSLSDCQRQVRDSMINCSKAQSPQTVKGNPYEYENDGVCSVCRYGGELICCDRCPSAFHVNCLGLKEVPDGDWFCPSCCCGICGIGHLSDDSFLTCQQCERKFHVDCLGKKQSSDLKNNQTGKNQFCSHSCGQVFSGLQKLTGNPIPVRDNLTWTLLKSAGCSDGDTDHAHGVEASAENHSKLSVALDVMHECFEPSKDVYTGRDLVEDVIFSRGSKLKRVNFKGFYTVILEENDDLVTVATAKA</sequence>
<dbReference type="GeneID" id="110416513"/>
<dbReference type="Proteomes" id="UP000504621">
    <property type="component" value="Unplaced"/>
</dbReference>